<dbReference type="PROSITE" id="PS50112">
    <property type="entry name" value="PAS"/>
    <property type="match status" value="1"/>
</dbReference>
<comment type="subcellular location">
    <subcellularLocation>
        <location evidence="1">Nucleus</location>
    </subcellularLocation>
</comment>
<gene>
    <name evidence="9" type="primary">LOC109874461</name>
</gene>
<dbReference type="GeneTree" id="ENSGT00940000154486"/>
<dbReference type="Ensembl" id="ENSOKIT00005080716.1">
    <property type="protein sequence ID" value="ENSOKIP00005075767.1"/>
    <property type="gene ID" value="ENSOKIG00005032696.1"/>
</dbReference>
<evidence type="ECO:0000259" key="8">
    <source>
        <dbReference type="PROSITE" id="PS50888"/>
    </source>
</evidence>
<accession>A0A8C7IS58</accession>
<dbReference type="GO" id="GO:0006805">
    <property type="term" value="P:xenobiotic metabolic process"/>
    <property type="evidence" value="ECO:0007669"/>
    <property type="project" value="InterPro"/>
</dbReference>
<dbReference type="SMART" id="SM00091">
    <property type="entry name" value="PAS"/>
    <property type="match status" value="1"/>
</dbReference>
<dbReference type="SMART" id="SM00353">
    <property type="entry name" value="HLH"/>
    <property type="match status" value="1"/>
</dbReference>
<dbReference type="Gene3D" id="4.10.280.10">
    <property type="entry name" value="Helix-loop-helix DNA-binding domain"/>
    <property type="match status" value="1"/>
</dbReference>
<feature type="region of interest" description="Disordered" evidence="6">
    <location>
        <begin position="11"/>
        <end position="38"/>
    </location>
</feature>
<protein>
    <submittedName>
        <fullName evidence="9">Aryl-hydrocarbon receptor repressor b</fullName>
    </submittedName>
</protein>
<dbReference type="InterPro" id="IPR035965">
    <property type="entry name" value="PAS-like_dom_sf"/>
</dbReference>
<dbReference type="FunFam" id="4.10.280.10:FF:000041">
    <property type="entry name" value="aryl hydrocarbon receptor repressor"/>
    <property type="match status" value="1"/>
</dbReference>
<feature type="domain" description="PAS" evidence="7">
    <location>
        <begin position="125"/>
        <end position="188"/>
    </location>
</feature>
<evidence type="ECO:0000256" key="4">
    <source>
        <dbReference type="ARBA" id="ARBA00023163"/>
    </source>
</evidence>
<dbReference type="GO" id="GO:0004879">
    <property type="term" value="F:nuclear receptor activity"/>
    <property type="evidence" value="ECO:0007669"/>
    <property type="project" value="TreeGrafter"/>
</dbReference>
<dbReference type="CDD" id="cd11435">
    <property type="entry name" value="bHLH-PAS_AhRR"/>
    <property type="match status" value="1"/>
</dbReference>
<keyword evidence="5" id="KW-0539">Nucleus</keyword>
<keyword evidence="2" id="KW-0805">Transcription regulation</keyword>
<reference evidence="9" key="2">
    <citation type="submission" date="2025-09" db="UniProtKB">
        <authorList>
            <consortium name="Ensembl"/>
        </authorList>
    </citation>
    <scope>IDENTIFICATION</scope>
</reference>
<dbReference type="PANTHER" id="PTHR10649:SF3">
    <property type="entry name" value="ARYL HYDROCARBON RECEPTOR REPRESSOR"/>
    <property type="match status" value="1"/>
</dbReference>
<dbReference type="GO" id="GO:0046983">
    <property type="term" value="F:protein dimerization activity"/>
    <property type="evidence" value="ECO:0007669"/>
    <property type="project" value="InterPro"/>
</dbReference>
<organism evidence="9 10">
    <name type="scientific">Oncorhynchus kisutch</name>
    <name type="common">Coho salmon</name>
    <name type="synonym">Salmo kisutch</name>
    <dbReference type="NCBI Taxonomy" id="8019"/>
    <lineage>
        <taxon>Eukaryota</taxon>
        <taxon>Metazoa</taxon>
        <taxon>Chordata</taxon>
        <taxon>Craniata</taxon>
        <taxon>Vertebrata</taxon>
        <taxon>Euteleostomi</taxon>
        <taxon>Actinopterygii</taxon>
        <taxon>Neopterygii</taxon>
        <taxon>Teleostei</taxon>
        <taxon>Protacanthopterygii</taxon>
        <taxon>Salmoniformes</taxon>
        <taxon>Salmonidae</taxon>
        <taxon>Salmoninae</taxon>
        <taxon>Oncorhynchus</taxon>
    </lineage>
</organism>
<evidence type="ECO:0000313" key="9">
    <source>
        <dbReference type="Ensembl" id="ENSOKIP00005075767.1"/>
    </source>
</evidence>
<dbReference type="SUPFAM" id="SSF55785">
    <property type="entry name" value="PYP-like sensor domain (PAS domain)"/>
    <property type="match status" value="1"/>
</dbReference>
<dbReference type="InterPro" id="IPR039091">
    <property type="entry name" value="AHR/AHRR"/>
</dbReference>
<evidence type="ECO:0000259" key="7">
    <source>
        <dbReference type="PROSITE" id="PS50112"/>
    </source>
</evidence>
<proteinExistence type="predicted"/>
<dbReference type="InterPro" id="IPR039092">
    <property type="entry name" value="AHRR_bHLH"/>
</dbReference>
<dbReference type="CDD" id="cd00130">
    <property type="entry name" value="PAS"/>
    <property type="match status" value="1"/>
</dbReference>
<name>A0A8C7IS58_ONCKI</name>
<evidence type="ECO:0000256" key="6">
    <source>
        <dbReference type="SAM" id="MobiDB-lite"/>
    </source>
</evidence>
<reference evidence="9" key="1">
    <citation type="submission" date="2025-08" db="UniProtKB">
        <authorList>
            <consortium name="Ensembl"/>
        </authorList>
    </citation>
    <scope>IDENTIFICATION</scope>
</reference>
<evidence type="ECO:0000256" key="1">
    <source>
        <dbReference type="ARBA" id="ARBA00004123"/>
    </source>
</evidence>
<sequence length="663" mass="74834">MMIPPGDCLYAGRKRRKPIQKQKQTAASQKTNPSKRHRDRLNAELERLASLLPFTPDIISKLDKLSVLRLSVSYLRVKSFFQAIQEKPCRKHIMESPVNHQDTRKESLSMGTLGTSSSVVESDLLLESLTGFALVVSTDGLIFYTSTSIVDYLGFHQTDVMHQNVFDYIHVEERQEFRRQLHWAMNPGTQGASLDQHSATGIGDDFVMSSLFHAQEPDGVPLERTSFLTRCFISRVRCLLDSTSGFLSMQFQGSLKFLQGQKQMTDSGALLPPQLALFCVAVPLMIPSITEPKMKNTTIRNKNKGPVIPTPDKHSDKRHRNTRGSCDSSDLLLLNWSSSSTRDPCHYTPWTPLSKDGIRYRNNGYYTQEEPINFCLSSMGGGPKAQSVNHPWDIRTGSTIRKGPSSSYIPCRQGKYNNLGKSGAYRMSPGYHAKRQDASQNKLYGGLHSPEAESFCEDGMKADNNYMGGHLDCYNGMVLPETAIKTEQDSDSENGCNIYSMPHNLAWVGNEKRYSMAYSEEPQVKSEADYYDQYTTCQRNKSNMSPTLNGHHKYLYPVGSRAQKDHRIPHSDPLCSSQGANCMVSNVYGNGTVEHKGYIQQDNKLNYEFRNHLVHSIKREPMDSPSWSDNGHDTSQIPLQRNMIHNCALNDIVHKPNPYIYMQ</sequence>
<feature type="region of interest" description="Disordered" evidence="6">
    <location>
        <begin position="297"/>
        <end position="324"/>
    </location>
</feature>
<keyword evidence="3" id="KW-0238">DNA-binding</keyword>
<dbReference type="PANTHER" id="PTHR10649">
    <property type="entry name" value="ARYL HYDROCARBON RECEPTOR"/>
    <property type="match status" value="1"/>
</dbReference>
<dbReference type="Proteomes" id="UP000694557">
    <property type="component" value="Unassembled WGS sequence"/>
</dbReference>
<evidence type="ECO:0000256" key="2">
    <source>
        <dbReference type="ARBA" id="ARBA00023015"/>
    </source>
</evidence>
<dbReference type="InterPro" id="IPR013767">
    <property type="entry name" value="PAS_fold"/>
</dbReference>
<evidence type="ECO:0000313" key="10">
    <source>
        <dbReference type="Proteomes" id="UP000694557"/>
    </source>
</evidence>
<evidence type="ECO:0000256" key="3">
    <source>
        <dbReference type="ARBA" id="ARBA00023125"/>
    </source>
</evidence>
<feature type="compositionally biased region" description="Low complexity" evidence="6">
    <location>
        <begin position="21"/>
        <end position="31"/>
    </location>
</feature>
<dbReference type="Gene3D" id="3.30.450.20">
    <property type="entry name" value="PAS domain"/>
    <property type="match status" value="1"/>
</dbReference>
<dbReference type="RefSeq" id="XP_031666636.1">
    <property type="nucleotide sequence ID" value="XM_031810776.1"/>
</dbReference>
<dbReference type="InterPro" id="IPR036638">
    <property type="entry name" value="HLH_DNA-bd_sf"/>
</dbReference>
<dbReference type="GO" id="GO:0034751">
    <property type="term" value="C:aryl hydrocarbon receptor complex"/>
    <property type="evidence" value="ECO:0007669"/>
    <property type="project" value="TreeGrafter"/>
</dbReference>
<dbReference type="SUPFAM" id="SSF47459">
    <property type="entry name" value="HLH, helix-loop-helix DNA-binding domain"/>
    <property type="match status" value="1"/>
</dbReference>
<dbReference type="GO" id="GO:0005634">
    <property type="term" value="C:nucleus"/>
    <property type="evidence" value="ECO:0007669"/>
    <property type="project" value="UniProtKB-SubCell"/>
</dbReference>
<dbReference type="Pfam" id="PF00010">
    <property type="entry name" value="HLH"/>
    <property type="match status" value="1"/>
</dbReference>
<dbReference type="InterPro" id="IPR000014">
    <property type="entry name" value="PAS"/>
</dbReference>
<dbReference type="PROSITE" id="PS50888">
    <property type="entry name" value="BHLH"/>
    <property type="match status" value="1"/>
</dbReference>
<keyword evidence="10" id="KW-1185">Reference proteome</keyword>
<dbReference type="GeneID" id="109874461"/>
<keyword evidence="4" id="KW-0804">Transcription</keyword>
<evidence type="ECO:0000256" key="5">
    <source>
        <dbReference type="ARBA" id="ARBA00023242"/>
    </source>
</evidence>
<dbReference type="AlphaFoldDB" id="A0A8C7IS58"/>
<dbReference type="FunFam" id="3.30.450.20:FF:000035">
    <property type="entry name" value="Aryl hydrocarbon receptor"/>
    <property type="match status" value="1"/>
</dbReference>
<dbReference type="InterPro" id="IPR011598">
    <property type="entry name" value="bHLH_dom"/>
</dbReference>
<dbReference type="Pfam" id="PF00989">
    <property type="entry name" value="PAS"/>
    <property type="match status" value="1"/>
</dbReference>
<dbReference type="GO" id="GO:0000976">
    <property type="term" value="F:transcription cis-regulatory region binding"/>
    <property type="evidence" value="ECO:0007669"/>
    <property type="project" value="TreeGrafter"/>
</dbReference>
<feature type="domain" description="BHLH" evidence="8">
    <location>
        <begin position="25"/>
        <end position="78"/>
    </location>
</feature>